<protein>
    <submittedName>
        <fullName evidence="2">Uncharacterized protein</fullName>
    </submittedName>
</protein>
<name>A0A6C0HMN9_9ZZZZ</name>
<evidence type="ECO:0000256" key="1">
    <source>
        <dbReference type="SAM" id="MobiDB-lite"/>
    </source>
</evidence>
<dbReference type="EMBL" id="MN739986">
    <property type="protein sequence ID" value="QHT81630.1"/>
    <property type="molecule type" value="Genomic_DNA"/>
</dbReference>
<evidence type="ECO:0000313" key="2">
    <source>
        <dbReference type="EMBL" id="QHT81630.1"/>
    </source>
</evidence>
<sequence length="669" mass="78449">MTSNVSSLVLPQLPQSSHPSHPPSYAHPQLSIFKLFESRYIKELNSYQRDNLPTAEQRKQIYWANVCRIYKLINTRDFIISYNIEKLITQFDTTIKKTIDNLKNPENENHKINFLLCHGSPVYSFFKVPENLIICFLTPLNRFSHQDNNEFIYIKNTLINKKENILTNLECFQDNDPYAYDMFKYATFYYPGQMCTETKFSKNKPQTDLKFAILASGLYKNINNATKPDKIVDAGIILSQLIAKNTLTGLLVINCCRSCNNTLISNQIQILYQYEHFINVANMSLRFNDEEKYNNCSADVTNPAIYVLKENINLRLDNSNSILKNSSLSPLKKTQFRENIKKIYANLQSLIKAKDVKYDKVYQTMYTYINTLYIFLQKNHNQDSKSNLLNIIIIYLLKFVNIEQIMSFYIYYIITQFDIIKKNNVNNVFFDDDTFENIIYTKLISSYADNKHTTFTIYLQNCEITIFKNTSILSELFIYANTIYNAINSDAKDEDAKIKVNFTLYLNNNSIDSDEFLILLKEIYNSIHTHKVNFTLDLSNNKIEKIDYFILDYIITLKTSLKSLNLKNNNLKIEDYNLDFIKREPFLNLLLIDYLPTFKIITNTTFYKRTSSNNNNNVGLYNNYVPLNNNYAGGFLKNKTKKKHIGNYIKKQKTKRKMPSIRITKSRIF</sequence>
<dbReference type="AlphaFoldDB" id="A0A6C0HMN9"/>
<organism evidence="2">
    <name type="scientific">viral metagenome</name>
    <dbReference type="NCBI Taxonomy" id="1070528"/>
    <lineage>
        <taxon>unclassified sequences</taxon>
        <taxon>metagenomes</taxon>
        <taxon>organismal metagenomes</taxon>
    </lineage>
</organism>
<reference evidence="2" key="1">
    <citation type="journal article" date="2020" name="Nature">
        <title>Giant virus diversity and host interactions through global metagenomics.</title>
        <authorList>
            <person name="Schulz F."/>
            <person name="Roux S."/>
            <person name="Paez-Espino D."/>
            <person name="Jungbluth S."/>
            <person name="Walsh D.A."/>
            <person name="Denef V.J."/>
            <person name="McMahon K.D."/>
            <person name="Konstantinidis K.T."/>
            <person name="Eloe-Fadrosh E.A."/>
            <person name="Kyrpides N.C."/>
            <person name="Woyke T."/>
        </authorList>
    </citation>
    <scope>NUCLEOTIDE SEQUENCE</scope>
    <source>
        <strain evidence="2">GVMAG-M-3300023184-13</strain>
    </source>
</reference>
<feature type="region of interest" description="Disordered" evidence="1">
    <location>
        <begin position="1"/>
        <end position="24"/>
    </location>
</feature>
<accession>A0A6C0HMN9</accession>
<proteinExistence type="predicted"/>